<dbReference type="STRING" id="909663.GCA_000512235_01966"/>
<proteinExistence type="predicted"/>
<reference evidence="1" key="2">
    <citation type="submission" date="2020-01" db="EMBL/GenBank/DDBJ databases">
        <authorList>
            <person name="Campanaro S."/>
        </authorList>
    </citation>
    <scope>NUCLEOTIDE SEQUENCE</scope>
    <source>
        <strain evidence="1">AS06rmzACSIP_7</strain>
    </source>
</reference>
<reference evidence="1" key="1">
    <citation type="journal article" date="2020" name="Biotechnol. Biofuels">
        <title>New insights from the biogas microbiome by comprehensive genome-resolved metagenomics of nearly 1600 species originating from multiple anaerobic digesters.</title>
        <authorList>
            <person name="Campanaro S."/>
            <person name="Treu L."/>
            <person name="Rodriguez-R L.M."/>
            <person name="Kovalovszki A."/>
            <person name="Ziels R.M."/>
            <person name="Maus I."/>
            <person name="Zhu X."/>
            <person name="Kougias P.G."/>
            <person name="Basile A."/>
            <person name="Luo G."/>
            <person name="Schluter A."/>
            <person name="Konstantinidis K.T."/>
            <person name="Angelidaki I."/>
        </authorList>
    </citation>
    <scope>NUCLEOTIDE SEQUENCE</scope>
    <source>
        <strain evidence="1">AS06rmzACSIP_7</strain>
    </source>
</reference>
<protein>
    <submittedName>
        <fullName evidence="1">Uncharacterized protein</fullName>
    </submittedName>
</protein>
<dbReference type="EMBL" id="JAAYEE010000182">
    <property type="protein sequence ID" value="NLW35912.1"/>
    <property type="molecule type" value="Genomic_DNA"/>
</dbReference>
<organism evidence="1 2">
    <name type="scientific">Syntrophorhabdus aromaticivorans</name>
    <dbReference type="NCBI Taxonomy" id="328301"/>
    <lineage>
        <taxon>Bacteria</taxon>
        <taxon>Pseudomonadati</taxon>
        <taxon>Thermodesulfobacteriota</taxon>
        <taxon>Syntrophorhabdia</taxon>
        <taxon>Syntrophorhabdales</taxon>
        <taxon>Syntrophorhabdaceae</taxon>
        <taxon>Syntrophorhabdus</taxon>
    </lineage>
</organism>
<dbReference type="Proteomes" id="UP000777265">
    <property type="component" value="Unassembled WGS sequence"/>
</dbReference>
<evidence type="ECO:0000313" key="2">
    <source>
        <dbReference type="Proteomes" id="UP000777265"/>
    </source>
</evidence>
<evidence type="ECO:0000313" key="1">
    <source>
        <dbReference type="EMBL" id="NLW35912.1"/>
    </source>
</evidence>
<accession>A0A351U1J5</accession>
<name>A0A351U1J5_9BACT</name>
<sequence>MDDQLLEEEKKLRRLRFIVDFALQYIRSQTMSHDEALRVVEGVKKYTLSLFPGKEDAFDTIYAPRFKRVLNEKFKRS</sequence>
<dbReference type="AlphaFoldDB" id="A0A351U1J5"/>
<gene>
    <name evidence="1" type="ORF">GXY80_10595</name>
</gene>
<comment type="caution">
    <text evidence="1">The sequence shown here is derived from an EMBL/GenBank/DDBJ whole genome shotgun (WGS) entry which is preliminary data.</text>
</comment>